<dbReference type="GO" id="GO:0032259">
    <property type="term" value="P:methylation"/>
    <property type="evidence" value="ECO:0007669"/>
    <property type="project" value="UniProtKB-KW"/>
</dbReference>
<dbReference type="Proteomes" id="UP000783742">
    <property type="component" value="Unassembled WGS sequence"/>
</dbReference>
<keyword evidence="1" id="KW-1133">Transmembrane helix</keyword>
<keyword evidence="3" id="KW-0489">Methyltransferase</keyword>
<keyword evidence="3" id="KW-0808">Transferase</keyword>
<keyword evidence="1" id="KW-0812">Transmembrane</keyword>
<feature type="transmembrane region" description="Helical" evidence="1">
    <location>
        <begin position="44"/>
        <end position="67"/>
    </location>
</feature>
<dbReference type="RefSeq" id="WP_216548137.1">
    <property type="nucleotide sequence ID" value="NZ_JAHLQO010000001.1"/>
</dbReference>
<evidence type="ECO:0000313" key="3">
    <source>
        <dbReference type="EMBL" id="MBU5668407.1"/>
    </source>
</evidence>
<dbReference type="Pfam" id="PF08241">
    <property type="entry name" value="Methyltransf_11"/>
    <property type="match status" value="1"/>
</dbReference>
<dbReference type="InterPro" id="IPR013216">
    <property type="entry name" value="Methyltransf_11"/>
</dbReference>
<name>A0ABS6FE00_9FIRM</name>
<evidence type="ECO:0000313" key="4">
    <source>
        <dbReference type="Proteomes" id="UP000783742"/>
    </source>
</evidence>
<accession>A0ABS6FE00</accession>
<dbReference type="PANTHER" id="PTHR43591">
    <property type="entry name" value="METHYLTRANSFERASE"/>
    <property type="match status" value="1"/>
</dbReference>
<reference evidence="3 4" key="1">
    <citation type="submission" date="2021-06" db="EMBL/GenBank/DDBJ databases">
        <authorList>
            <person name="Sun Q."/>
            <person name="Li D."/>
        </authorList>
    </citation>
    <scope>NUCLEOTIDE SEQUENCE [LARGE SCALE GENOMIC DNA]</scope>
    <source>
        <strain evidence="3 4">MSJ-1</strain>
    </source>
</reference>
<proteinExistence type="predicted"/>
<evidence type="ECO:0000259" key="2">
    <source>
        <dbReference type="Pfam" id="PF08241"/>
    </source>
</evidence>
<feature type="domain" description="Methyltransferase type 11" evidence="2">
    <location>
        <begin position="99"/>
        <end position="204"/>
    </location>
</feature>
<organism evidence="3 4">
    <name type="scientific">Peptoniphilus ovalis</name>
    <dbReference type="NCBI Taxonomy" id="2841503"/>
    <lineage>
        <taxon>Bacteria</taxon>
        <taxon>Bacillati</taxon>
        <taxon>Bacillota</taxon>
        <taxon>Tissierellia</taxon>
        <taxon>Tissierellales</taxon>
        <taxon>Peptoniphilaceae</taxon>
        <taxon>Peptoniphilus</taxon>
    </lineage>
</organism>
<comment type="caution">
    <text evidence="3">The sequence shown here is derived from an EMBL/GenBank/DDBJ whole genome shotgun (WGS) entry which is preliminary data.</text>
</comment>
<sequence length="262" mass="29645">MKANYKNWVPKGLILSFITGTLVTIFLFILSGKYNFQNEKINNILRIIFLILFLFFLISSLWCIYAYNKFSYNGNRKLSMEIIDGISNFVNIPLGGKGLDVGCGSGALTISVAKKNPKANLLGIDKWGKEYASFNKNLCEENAKLESALNVKFQSGNAVKLDFPDEYFDAVMSNYVYHNINGVDKKNLLLESLRVLKKGGTFAIHDIMTEKRYGDMNDFVNKLKPMGYEKVELIDTDNGKFIDRREAKLLMLKGSKLLVGIK</sequence>
<dbReference type="EMBL" id="JAHLQO010000001">
    <property type="protein sequence ID" value="MBU5668407.1"/>
    <property type="molecule type" value="Genomic_DNA"/>
</dbReference>
<keyword evidence="1" id="KW-0472">Membrane</keyword>
<keyword evidence="4" id="KW-1185">Reference proteome</keyword>
<evidence type="ECO:0000256" key="1">
    <source>
        <dbReference type="SAM" id="Phobius"/>
    </source>
</evidence>
<protein>
    <submittedName>
        <fullName evidence="3">Class I SAM-dependent methyltransferase</fullName>
    </submittedName>
</protein>
<feature type="transmembrane region" description="Helical" evidence="1">
    <location>
        <begin position="12"/>
        <end position="32"/>
    </location>
</feature>
<gene>
    <name evidence="3" type="ORF">KQI68_00985</name>
</gene>
<dbReference type="CDD" id="cd02440">
    <property type="entry name" value="AdoMet_MTases"/>
    <property type="match status" value="1"/>
</dbReference>
<dbReference type="GO" id="GO:0008168">
    <property type="term" value="F:methyltransferase activity"/>
    <property type="evidence" value="ECO:0007669"/>
    <property type="project" value="UniProtKB-KW"/>
</dbReference>